<reference evidence="5" key="1">
    <citation type="journal article" date="2019" name="Int. J. Syst. Evol. Microbiol.">
        <title>The Global Catalogue of Microorganisms (GCM) 10K type strain sequencing project: providing services to taxonomists for standard genome sequencing and annotation.</title>
        <authorList>
            <consortium name="The Broad Institute Genomics Platform"/>
            <consortium name="The Broad Institute Genome Sequencing Center for Infectious Disease"/>
            <person name="Wu L."/>
            <person name="Ma J."/>
        </authorList>
    </citation>
    <scope>NUCLEOTIDE SEQUENCE [LARGE SCALE GENOMIC DNA]</scope>
    <source>
        <strain evidence="5">JCM 3338</strain>
    </source>
</reference>
<feature type="transmembrane region" description="Helical" evidence="1">
    <location>
        <begin position="127"/>
        <end position="147"/>
    </location>
</feature>
<feature type="domain" description="EAL" evidence="2">
    <location>
        <begin position="586"/>
        <end position="839"/>
    </location>
</feature>
<name>A0ABW4XD01_9ACTN</name>
<evidence type="ECO:0000259" key="2">
    <source>
        <dbReference type="PROSITE" id="PS50883"/>
    </source>
</evidence>
<dbReference type="SMART" id="SM00052">
    <property type="entry name" value="EAL"/>
    <property type="match status" value="1"/>
</dbReference>
<protein>
    <submittedName>
        <fullName evidence="4">Bifunctional diguanylate cyclase/phosphodiesterase</fullName>
    </submittedName>
</protein>
<dbReference type="PROSITE" id="PS50883">
    <property type="entry name" value="EAL"/>
    <property type="match status" value="1"/>
</dbReference>
<dbReference type="Gene3D" id="3.30.70.270">
    <property type="match status" value="1"/>
</dbReference>
<dbReference type="Gene3D" id="3.30.450.40">
    <property type="match status" value="1"/>
</dbReference>
<dbReference type="Pfam" id="PF00563">
    <property type="entry name" value="EAL"/>
    <property type="match status" value="1"/>
</dbReference>
<dbReference type="PROSITE" id="PS50887">
    <property type="entry name" value="GGDEF"/>
    <property type="match status" value="1"/>
</dbReference>
<dbReference type="SUPFAM" id="SSF55073">
    <property type="entry name" value="Nucleotide cyclase"/>
    <property type="match status" value="1"/>
</dbReference>
<keyword evidence="1" id="KW-0472">Membrane</keyword>
<dbReference type="CDD" id="cd01948">
    <property type="entry name" value="EAL"/>
    <property type="match status" value="1"/>
</dbReference>
<feature type="transmembrane region" description="Helical" evidence="1">
    <location>
        <begin position="20"/>
        <end position="41"/>
    </location>
</feature>
<dbReference type="SMART" id="SM00267">
    <property type="entry name" value="GGDEF"/>
    <property type="match status" value="1"/>
</dbReference>
<evidence type="ECO:0000256" key="1">
    <source>
        <dbReference type="SAM" id="Phobius"/>
    </source>
</evidence>
<dbReference type="Gene3D" id="3.20.20.450">
    <property type="entry name" value="EAL domain"/>
    <property type="match status" value="1"/>
</dbReference>
<dbReference type="Proteomes" id="UP001597402">
    <property type="component" value="Unassembled WGS sequence"/>
</dbReference>
<keyword evidence="1" id="KW-1133">Transmembrane helix</keyword>
<sequence length="850" mass="91340">MSADSTEDQVPEDAGRVRQRLTVLGLTAVLLGLAGALSPYLSRGDAFLPGPTLPWWALAIAFAATEVNVLHIQHQREARTISLSELPLVLGLFFASPVSLVLGRLVGSVAVLVLYRRSPALKTTFNLGLFAAETAVAVAVFSAITTWTDGHVLGTWLGAYAAALTTGSMGALAISLVIAAHEGGLRLMSLLRGTITGLAVAPMVVTLALVAVTSLGASPQSTWLLVAFGILLLLAYRAYASLAHRHLNLERLYRFSQAVSSAPEVDEVLRRVLSEAKELLRSERASIGFVVGDGGLVGRVRLGVTDRLSRAEEPPGPEDRWLLQQVVGERAPLLLPRNTRDPASRRLLDKHAMREAVAVPLRGTAGVLGVLVVADRMGDIRTYDENDVLLLETVANHASVALQNGELIGRLRHEALHDALTGLPNRVQLQRRLGEAIDDIFLRRSEGAAVMLLDLDQFKEINDTLGHQEGDLLLIEIGARLTTAVGNAGVVARLGGDEFAILVPGTGDEDRVRHVGRRLLRALEQPVALDGLEVEVRASIGVALAPAHAQDPAGLLKRADLAMHDAKVSAKGLRIYEPELETSPRRVTLVAELRAALNNGEIAVHVQPKAGLADGTVTGAEALVRWEHPELGRVSPDEFIPVAERSGLIGPLTTRVLDLSLAAVAGWRSAGHDLGIAVNLSTRSLHDADLVDEVARLLRRHDVPADRLTLEVTEGSVMADPARAVALLHQLRDLGVRLSVDDFGTGYSSLSYLKRLPVQEVKIDRSFVTGLTEDGEDVAIVRTIVDLGRHLGLQVVAEGVEERSTWELLASMGCDLAQGWYLGRPMPIGELVPWLRTRERAEGRGGLRVV</sequence>
<feature type="transmembrane region" description="Helical" evidence="1">
    <location>
        <begin position="221"/>
        <end position="239"/>
    </location>
</feature>
<feature type="transmembrane region" description="Helical" evidence="1">
    <location>
        <begin position="92"/>
        <end position="115"/>
    </location>
</feature>
<dbReference type="Pfam" id="PF13185">
    <property type="entry name" value="GAF_2"/>
    <property type="match status" value="1"/>
</dbReference>
<evidence type="ECO:0000313" key="5">
    <source>
        <dbReference type="Proteomes" id="UP001597402"/>
    </source>
</evidence>
<comment type="caution">
    <text evidence="4">The sequence shown here is derived from an EMBL/GenBank/DDBJ whole genome shotgun (WGS) entry which is preliminary data.</text>
</comment>
<dbReference type="SUPFAM" id="SSF141868">
    <property type="entry name" value="EAL domain-like"/>
    <property type="match status" value="1"/>
</dbReference>
<dbReference type="InterPro" id="IPR043128">
    <property type="entry name" value="Rev_trsase/Diguanyl_cyclase"/>
</dbReference>
<dbReference type="InterPro" id="IPR035919">
    <property type="entry name" value="EAL_sf"/>
</dbReference>
<dbReference type="RefSeq" id="WP_376875033.1">
    <property type="nucleotide sequence ID" value="NZ_JBHUHP010000009.1"/>
</dbReference>
<dbReference type="InterPro" id="IPR050706">
    <property type="entry name" value="Cyclic-di-GMP_PDE-like"/>
</dbReference>
<feature type="transmembrane region" description="Helical" evidence="1">
    <location>
        <begin position="53"/>
        <end position="72"/>
    </location>
</feature>
<evidence type="ECO:0000259" key="3">
    <source>
        <dbReference type="PROSITE" id="PS50887"/>
    </source>
</evidence>
<dbReference type="InterPro" id="IPR001633">
    <property type="entry name" value="EAL_dom"/>
</dbReference>
<dbReference type="Pfam" id="PF00990">
    <property type="entry name" value="GGDEF"/>
    <property type="match status" value="1"/>
</dbReference>
<organism evidence="4 5">
    <name type="scientific">Blastococcus deserti</name>
    <dbReference type="NCBI Taxonomy" id="2259033"/>
    <lineage>
        <taxon>Bacteria</taxon>
        <taxon>Bacillati</taxon>
        <taxon>Actinomycetota</taxon>
        <taxon>Actinomycetes</taxon>
        <taxon>Geodermatophilales</taxon>
        <taxon>Geodermatophilaceae</taxon>
        <taxon>Blastococcus</taxon>
    </lineage>
</organism>
<dbReference type="PANTHER" id="PTHR33121:SF70">
    <property type="entry name" value="SIGNALING PROTEIN YKOW"/>
    <property type="match status" value="1"/>
</dbReference>
<accession>A0ABW4XD01</accession>
<gene>
    <name evidence="4" type="ORF">ACFSHS_10580</name>
</gene>
<dbReference type="CDD" id="cd01949">
    <property type="entry name" value="GGDEF"/>
    <property type="match status" value="1"/>
</dbReference>
<evidence type="ECO:0000313" key="4">
    <source>
        <dbReference type="EMBL" id="MFD2092014.1"/>
    </source>
</evidence>
<feature type="domain" description="GGDEF" evidence="3">
    <location>
        <begin position="446"/>
        <end position="578"/>
    </location>
</feature>
<dbReference type="InterPro" id="IPR000160">
    <property type="entry name" value="GGDEF_dom"/>
</dbReference>
<dbReference type="NCBIfam" id="TIGR00254">
    <property type="entry name" value="GGDEF"/>
    <property type="match status" value="1"/>
</dbReference>
<proteinExistence type="predicted"/>
<keyword evidence="1" id="KW-0812">Transmembrane</keyword>
<dbReference type="SMART" id="SM00065">
    <property type="entry name" value="GAF"/>
    <property type="match status" value="1"/>
</dbReference>
<dbReference type="InterPro" id="IPR029016">
    <property type="entry name" value="GAF-like_dom_sf"/>
</dbReference>
<dbReference type="SUPFAM" id="SSF55781">
    <property type="entry name" value="GAF domain-like"/>
    <property type="match status" value="1"/>
</dbReference>
<keyword evidence="5" id="KW-1185">Reference proteome</keyword>
<dbReference type="EMBL" id="JBHUHP010000009">
    <property type="protein sequence ID" value="MFD2092014.1"/>
    <property type="molecule type" value="Genomic_DNA"/>
</dbReference>
<dbReference type="InterPro" id="IPR029787">
    <property type="entry name" value="Nucleotide_cyclase"/>
</dbReference>
<dbReference type="PANTHER" id="PTHR33121">
    <property type="entry name" value="CYCLIC DI-GMP PHOSPHODIESTERASE PDEF"/>
    <property type="match status" value="1"/>
</dbReference>
<feature type="transmembrane region" description="Helical" evidence="1">
    <location>
        <begin position="159"/>
        <end position="178"/>
    </location>
</feature>
<feature type="transmembrane region" description="Helical" evidence="1">
    <location>
        <begin position="190"/>
        <end position="215"/>
    </location>
</feature>
<dbReference type="InterPro" id="IPR003018">
    <property type="entry name" value="GAF"/>
</dbReference>